<accession>A0ABX4HJD4</accession>
<comment type="caution">
    <text evidence="2">The sequence shown here is derived from an EMBL/GenBank/DDBJ whole genome shotgun (WGS) entry which is preliminary data.</text>
</comment>
<evidence type="ECO:0008006" key="4">
    <source>
        <dbReference type="Google" id="ProtNLM"/>
    </source>
</evidence>
<dbReference type="Proteomes" id="UP000218675">
    <property type="component" value="Unassembled WGS sequence"/>
</dbReference>
<protein>
    <recommendedName>
        <fullName evidence="4">Site-specific integrase</fullName>
    </recommendedName>
</protein>
<reference evidence="2 3" key="1">
    <citation type="submission" date="2017-08" db="EMBL/GenBank/DDBJ databases">
        <title>Halomonas binhaiensis sp. nov., isolated from saline alkaline soil.</title>
        <authorList>
            <person name="Wang D."/>
            <person name="Zhang G."/>
        </authorList>
    </citation>
    <scope>NUCLEOTIDE SEQUENCE [LARGE SCALE GENOMIC DNA]</scope>
    <source>
        <strain evidence="2 3">WN018</strain>
    </source>
</reference>
<name>A0ABX4HJD4_9GAMM</name>
<organism evidence="2 3">
    <name type="scientific">Vreelandella alkaliphila</name>
    <dbReference type="NCBI Taxonomy" id="272774"/>
    <lineage>
        <taxon>Bacteria</taxon>
        <taxon>Pseudomonadati</taxon>
        <taxon>Pseudomonadota</taxon>
        <taxon>Gammaproteobacteria</taxon>
        <taxon>Oceanospirillales</taxon>
        <taxon>Halomonadaceae</taxon>
        <taxon>Vreelandella</taxon>
    </lineage>
</organism>
<evidence type="ECO:0000256" key="1">
    <source>
        <dbReference type="ARBA" id="ARBA00023172"/>
    </source>
</evidence>
<sequence>MTDALAMLDPTLKESFKQACLDFAAKGDYVPDVFIQLAQLINGSLRRFPASAFNTTWVAQNMKVPSITSKIGIIRRFFVFWKERDPQAISNDALQLLAKTKVYNTKSRNVLSDDPEKSWLSDDEYEALLTSVWRSYEDGVFSTGRTLILLLTMQYARRPIQLAHLKIKDFRIASPGDSSGLNGPVISFPGAKDLGAATEFRDSRVEHHPLPIHLWNLFKIQRNEIRLLFEFQLGIRLSDSEVEKLPIFTRAGRIETAVSILTGHFGVDWHNNLDNKLFHMTSDRISQTVAWRPNGRRDIDPPLSHRTGRPIVVSATRLRHTRARQLARKGVAIHVLSYWMGHTNEESLKAYYNDPDEDARKLNEKMAPALMPLAMAFAGNLIESEDQASRSNDPSSRLEFAKAGKLTNVGHCGKHSFCATTSVPIPCYRCRHFEPLVTAPHREVLMALKIRQEEENQALRIGGARNLLVPIDLSADILAVQNCINRCNARKLELGIA</sequence>
<dbReference type="Gene3D" id="1.10.443.10">
    <property type="entry name" value="Intergrase catalytic core"/>
    <property type="match status" value="1"/>
</dbReference>
<gene>
    <name evidence="2" type="ORF">CK497_04780</name>
</gene>
<keyword evidence="3" id="KW-1185">Reference proteome</keyword>
<evidence type="ECO:0000313" key="3">
    <source>
        <dbReference type="Proteomes" id="UP000218675"/>
    </source>
</evidence>
<evidence type="ECO:0000313" key="2">
    <source>
        <dbReference type="EMBL" id="PAU72443.1"/>
    </source>
</evidence>
<proteinExistence type="predicted"/>
<keyword evidence="1" id="KW-0233">DNA recombination</keyword>
<dbReference type="SUPFAM" id="SSF56349">
    <property type="entry name" value="DNA breaking-rejoining enzymes"/>
    <property type="match status" value="1"/>
</dbReference>
<dbReference type="EMBL" id="NSKA01000002">
    <property type="protein sequence ID" value="PAU72443.1"/>
    <property type="molecule type" value="Genomic_DNA"/>
</dbReference>
<dbReference type="InterPro" id="IPR011010">
    <property type="entry name" value="DNA_brk_join_enz"/>
</dbReference>
<dbReference type="InterPro" id="IPR013762">
    <property type="entry name" value="Integrase-like_cat_sf"/>
</dbReference>